<dbReference type="Proteomes" id="UP000218890">
    <property type="component" value="Chromosome"/>
</dbReference>
<keyword evidence="5" id="KW-1185">Reference proteome</keyword>
<evidence type="ECO:0000256" key="2">
    <source>
        <dbReference type="PROSITE-ProRule" id="PRU00169"/>
    </source>
</evidence>
<feature type="modified residue" description="4-aspartylphosphate" evidence="2">
    <location>
        <position position="197"/>
    </location>
</feature>
<dbReference type="RefSeq" id="WP_096408947.1">
    <property type="nucleotide sequence ID" value="NZ_AP017372.2"/>
</dbReference>
<feature type="domain" description="Response regulatory" evidence="3">
    <location>
        <begin position="11"/>
        <end position="128"/>
    </location>
</feature>
<evidence type="ECO:0000259" key="3">
    <source>
        <dbReference type="PROSITE" id="PS50110"/>
    </source>
</evidence>
<dbReference type="SMART" id="SM00448">
    <property type="entry name" value="REC"/>
    <property type="match status" value="2"/>
</dbReference>
<dbReference type="EMBL" id="AP017372">
    <property type="protein sequence ID" value="BAU57681.1"/>
    <property type="molecule type" value="Genomic_DNA"/>
</dbReference>
<protein>
    <submittedName>
        <fullName evidence="4">Chemotaxis regulator-transmits chemoreceptor signals to flagelllar motor components CheY</fullName>
    </submittedName>
</protein>
<gene>
    <name evidence="4" type="ORF">HH1059_09870</name>
</gene>
<evidence type="ECO:0000256" key="1">
    <source>
        <dbReference type="ARBA" id="ARBA00022553"/>
    </source>
</evidence>
<evidence type="ECO:0000313" key="4">
    <source>
        <dbReference type="EMBL" id="BAU57681.1"/>
    </source>
</evidence>
<dbReference type="InterPro" id="IPR050595">
    <property type="entry name" value="Bact_response_regulator"/>
</dbReference>
<name>A0A0X8X8V9_HALHR</name>
<sequence>MLNKITAAELTALLIEPSDVQRRILTQSLQDAGLSRLESTNSLAHARELVEQRQPDLIISAMYLPDGTAEDFLLELRNNPDTHDQAFMLVSSVRDRQRLETLRQSGVNAILPKPFSAEDLDRAVRSSIDILSEEELELEYFDITALRILLVDDSRLARNYIRRVLESIGAEYFIEATNGNEAVKVLHETPIDLVVTDYNMPEMDGRELTNYIRENAAFVHLPILMISSTDDQASLSAVTQAGVDAICDKPFSPETARQTLCRLLGE</sequence>
<reference evidence="4" key="1">
    <citation type="submission" date="2016-02" db="EMBL/GenBank/DDBJ databases">
        <title>Halorhodospira halochloris DSM-1059 complete genome, version 2.</title>
        <authorList>
            <person name="Tsukatani Y."/>
        </authorList>
    </citation>
    <scope>NUCLEOTIDE SEQUENCE</scope>
    <source>
        <strain evidence="4">DSM 1059</strain>
    </source>
</reference>
<organism evidence="4 5">
    <name type="scientific">Halorhodospira halochloris</name>
    <name type="common">Ectothiorhodospira halochloris</name>
    <dbReference type="NCBI Taxonomy" id="1052"/>
    <lineage>
        <taxon>Bacteria</taxon>
        <taxon>Pseudomonadati</taxon>
        <taxon>Pseudomonadota</taxon>
        <taxon>Gammaproteobacteria</taxon>
        <taxon>Chromatiales</taxon>
        <taxon>Ectothiorhodospiraceae</taxon>
        <taxon>Halorhodospira</taxon>
    </lineage>
</organism>
<keyword evidence="1 2" id="KW-0597">Phosphoprotein</keyword>
<dbReference type="PROSITE" id="PS50110">
    <property type="entry name" value="RESPONSE_REGULATORY"/>
    <property type="match status" value="2"/>
</dbReference>
<comment type="caution">
    <text evidence="2">Lacks conserved residue(s) required for the propagation of feature annotation.</text>
</comment>
<feature type="domain" description="Response regulatory" evidence="3">
    <location>
        <begin position="147"/>
        <end position="264"/>
    </location>
</feature>
<dbReference type="AlphaFoldDB" id="A0A0X8X8V9"/>
<dbReference type="InterPro" id="IPR011006">
    <property type="entry name" value="CheY-like_superfamily"/>
</dbReference>
<dbReference type="OrthoDB" id="9800897at2"/>
<dbReference type="PANTHER" id="PTHR44591">
    <property type="entry name" value="STRESS RESPONSE REGULATOR PROTEIN 1"/>
    <property type="match status" value="1"/>
</dbReference>
<dbReference type="InterPro" id="IPR001789">
    <property type="entry name" value="Sig_transdc_resp-reg_receiver"/>
</dbReference>
<dbReference type="PANTHER" id="PTHR44591:SF3">
    <property type="entry name" value="RESPONSE REGULATORY DOMAIN-CONTAINING PROTEIN"/>
    <property type="match status" value="1"/>
</dbReference>
<dbReference type="GO" id="GO:0000160">
    <property type="term" value="P:phosphorelay signal transduction system"/>
    <property type="evidence" value="ECO:0007669"/>
    <property type="project" value="InterPro"/>
</dbReference>
<dbReference type="KEGG" id="hhk:HH1059_09870"/>
<accession>A0A0X8X8V9</accession>
<dbReference type="SUPFAM" id="SSF52172">
    <property type="entry name" value="CheY-like"/>
    <property type="match status" value="2"/>
</dbReference>
<proteinExistence type="predicted"/>
<evidence type="ECO:0000313" key="5">
    <source>
        <dbReference type="Proteomes" id="UP000218890"/>
    </source>
</evidence>
<dbReference type="Pfam" id="PF00072">
    <property type="entry name" value="Response_reg"/>
    <property type="match status" value="2"/>
</dbReference>
<dbReference type="CDD" id="cd00156">
    <property type="entry name" value="REC"/>
    <property type="match status" value="1"/>
</dbReference>
<dbReference type="Gene3D" id="3.40.50.2300">
    <property type="match status" value="2"/>
</dbReference>